<proteinExistence type="predicted"/>
<protein>
    <submittedName>
        <fullName evidence="1">Uncharacterized protein</fullName>
    </submittedName>
</protein>
<sequence length="384" mass="38603">MTALVLTACPSPAPAKNVSVTATGADAAAYRVGDGDWQVPDDVTSFTFTATGAYEVAVRCGDDTTVWSLTKADTETPDLSCPPAVPSPVAFDVAFDVSSVAGAVEAELYYGDNSMASATTTGTFNVTDGSPGEQDLVLVALDGSGTPIAADLLTVNVTAGGSYSITLAAGDTANVISGSIADFSAQVPGGWPPAGAMMLTVSPKGTGVMGGFLGSSGGPFTSFTFSDHDLAFVMAADGSGVQSLLHLATSTSPGASFTADLPAPFDATVSSDTFPTVSGLSISDPELRLYAIDMRWTTKSLSAMVSAGFLAGATSYTLPDLTGLAGFAGVAPATGDAVTVDSSVFYASLTTSEMFDLVTQDSPFGFPGGLSVRFAGDQDSFTAP</sequence>
<evidence type="ECO:0000313" key="1">
    <source>
        <dbReference type="EMBL" id="HGY09073.1"/>
    </source>
</evidence>
<dbReference type="AlphaFoldDB" id="A0A7C4Z4T7"/>
<dbReference type="Proteomes" id="UP000885759">
    <property type="component" value="Unassembled WGS sequence"/>
</dbReference>
<name>A0A7C4Z4T7_9DEIN</name>
<organism evidence="1">
    <name type="scientific">Oceanithermus profundus</name>
    <dbReference type="NCBI Taxonomy" id="187137"/>
    <lineage>
        <taxon>Bacteria</taxon>
        <taxon>Thermotogati</taxon>
        <taxon>Deinococcota</taxon>
        <taxon>Deinococci</taxon>
        <taxon>Thermales</taxon>
        <taxon>Thermaceae</taxon>
        <taxon>Oceanithermus</taxon>
    </lineage>
</organism>
<dbReference type="EMBL" id="DRPZ01000089">
    <property type="protein sequence ID" value="HGY09073.1"/>
    <property type="molecule type" value="Genomic_DNA"/>
</dbReference>
<reference evidence="1" key="1">
    <citation type="journal article" date="2020" name="mSystems">
        <title>Genome- and Community-Level Interaction Insights into Carbon Utilization and Element Cycling Functions of Hydrothermarchaeota in Hydrothermal Sediment.</title>
        <authorList>
            <person name="Zhou Z."/>
            <person name="Liu Y."/>
            <person name="Xu W."/>
            <person name="Pan J."/>
            <person name="Luo Z.H."/>
            <person name="Li M."/>
        </authorList>
    </citation>
    <scope>NUCLEOTIDE SEQUENCE [LARGE SCALE GENOMIC DNA]</scope>
    <source>
        <strain evidence="1">HyVt-570</strain>
    </source>
</reference>
<gene>
    <name evidence="1" type="ORF">ENK37_03315</name>
</gene>
<comment type="caution">
    <text evidence="1">The sequence shown here is derived from an EMBL/GenBank/DDBJ whole genome shotgun (WGS) entry which is preliminary data.</text>
</comment>
<accession>A0A7C4Z4T7</accession>